<keyword evidence="5 8" id="KW-0812">Transmembrane</keyword>
<comment type="caution">
    <text evidence="9">The sequence shown here is derived from an EMBL/GenBank/DDBJ whole genome shotgun (WGS) entry which is preliminary data.</text>
</comment>
<reference evidence="9 10" key="1">
    <citation type="submission" date="2017-08" db="EMBL/GenBank/DDBJ databases">
        <title>Fine stratification of microbial communities through a metagenomic profile of the photic zone.</title>
        <authorList>
            <person name="Haro-Moreno J.M."/>
            <person name="Lopez-Perez M."/>
            <person name="De La Torre J."/>
            <person name="Picazo A."/>
            <person name="Camacho A."/>
            <person name="Rodriguez-Valera F."/>
        </authorList>
    </citation>
    <scope>NUCLEOTIDE SEQUENCE [LARGE SCALE GENOMIC DNA]</scope>
    <source>
        <strain evidence="9">MED-G24</strain>
    </source>
</reference>
<evidence type="ECO:0000256" key="6">
    <source>
        <dbReference type="ARBA" id="ARBA00022989"/>
    </source>
</evidence>
<keyword evidence="7 8" id="KW-0472">Membrane</keyword>
<keyword evidence="3" id="KW-0813">Transport</keyword>
<evidence type="ECO:0000256" key="2">
    <source>
        <dbReference type="ARBA" id="ARBA00009212"/>
    </source>
</evidence>
<dbReference type="GO" id="GO:0005886">
    <property type="term" value="C:plasma membrane"/>
    <property type="evidence" value="ECO:0007669"/>
    <property type="project" value="UniProtKB-SubCell"/>
</dbReference>
<evidence type="ECO:0000256" key="5">
    <source>
        <dbReference type="ARBA" id="ARBA00022692"/>
    </source>
</evidence>
<evidence type="ECO:0000256" key="3">
    <source>
        <dbReference type="ARBA" id="ARBA00022448"/>
    </source>
</evidence>
<sequence length="92" mass="10188">MIEVVAVLLLFSMGIVLIRALLGPSLFDRILAVNVFSTKTALLIAVYAWIMDRPDILDIAIVYVLINFIAVIAFLKLIVRGNLADSSSERVR</sequence>
<feature type="transmembrane region" description="Helical" evidence="8">
    <location>
        <begin position="30"/>
        <end position="50"/>
    </location>
</feature>
<dbReference type="Proteomes" id="UP000219327">
    <property type="component" value="Unassembled WGS sequence"/>
</dbReference>
<gene>
    <name evidence="9" type="ORF">CNE99_02675</name>
</gene>
<evidence type="ECO:0000256" key="8">
    <source>
        <dbReference type="SAM" id="Phobius"/>
    </source>
</evidence>
<dbReference type="EMBL" id="NTKD01000008">
    <property type="protein sequence ID" value="PDH40820.1"/>
    <property type="molecule type" value="Genomic_DNA"/>
</dbReference>
<evidence type="ECO:0000256" key="7">
    <source>
        <dbReference type="ARBA" id="ARBA00023136"/>
    </source>
</evidence>
<comment type="subcellular location">
    <subcellularLocation>
        <location evidence="1">Cell membrane</location>
        <topology evidence="1">Multi-pass membrane protein</topology>
    </subcellularLocation>
</comment>
<proteinExistence type="inferred from homology"/>
<dbReference type="PANTHER" id="PTHR34702">
    <property type="entry name" value="NA(+)/H(+) ANTIPORTER SUBUNIT F1"/>
    <property type="match status" value="1"/>
</dbReference>
<evidence type="ECO:0000256" key="1">
    <source>
        <dbReference type="ARBA" id="ARBA00004651"/>
    </source>
</evidence>
<dbReference type="PANTHER" id="PTHR34702:SF1">
    <property type="entry name" value="NA(+)_H(+) ANTIPORTER SUBUNIT F"/>
    <property type="match status" value="1"/>
</dbReference>
<organism evidence="9 10">
    <name type="scientific">OM182 bacterium MED-G24</name>
    <dbReference type="NCBI Taxonomy" id="1986255"/>
    <lineage>
        <taxon>Bacteria</taxon>
        <taxon>Pseudomonadati</taxon>
        <taxon>Pseudomonadota</taxon>
        <taxon>Gammaproteobacteria</taxon>
        <taxon>OMG group</taxon>
        <taxon>OM182 clade</taxon>
    </lineage>
</organism>
<dbReference type="AlphaFoldDB" id="A0A2A5WW80"/>
<dbReference type="Pfam" id="PF04066">
    <property type="entry name" value="MrpF_PhaF"/>
    <property type="match status" value="1"/>
</dbReference>
<keyword evidence="6 8" id="KW-1133">Transmembrane helix</keyword>
<accession>A0A2A5WW80</accession>
<evidence type="ECO:0000256" key="4">
    <source>
        <dbReference type="ARBA" id="ARBA00022475"/>
    </source>
</evidence>
<dbReference type="InterPro" id="IPR007208">
    <property type="entry name" value="MrpF/PhaF-like"/>
</dbReference>
<feature type="transmembrane region" description="Helical" evidence="8">
    <location>
        <begin position="57"/>
        <end position="79"/>
    </location>
</feature>
<protein>
    <submittedName>
        <fullName evidence="9">pH regulation protein F</fullName>
    </submittedName>
</protein>
<name>A0A2A5WW80_9GAMM</name>
<evidence type="ECO:0000313" key="10">
    <source>
        <dbReference type="Proteomes" id="UP000219327"/>
    </source>
</evidence>
<keyword evidence="4" id="KW-1003">Cell membrane</keyword>
<comment type="similarity">
    <text evidence="2">Belongs to the CPA3 antiporters (TC 2.A.63) subunit F family.</text>
</comment>
<evidence type="ECO:0000313" key="9">
    <source>
        <dbReference type="EMBL" id="PDH40820.1"/>
    </source>
</evidence>
<dbReference type="GO" id="GO:0015385">
    <property type="term" value="F:sodium:proton antiporter activity"/>
    <property type="evidence" value="ECO:0007669"/>
    <property type="project" value="TreeGrafter"/>
</dbReference>